<evidence type="ECO:0000256" key="3">
    <source>
        <dbReference type="ARBA" id="ARBA00022729"/>
    </source>
</evidence>
<evidence type="ECO:0000256" key="4">
    <source>
        <dbReference type="ARBA" id="ARBA00023136"/>
    </source>
</evidence>
<keyword evidence="3" id="KW-0732">Signal</keyword>
<keyword evidence="5 8" id="KW-0564">Palmitate</keyword>
<comment type="function">
    <text evidence="1 8">The Vlp and Vsp proteins are antigenically distinct proteins, only one vlp or vsp gene is transcriptionally active at any one time. Switching between these genes is a mechanism of host immune response evasion.</text>
</comment>
<evidence type="ECO:0000256" key="1">
    <source>
        <dbReference type="ARBA" id="ARBA00003932"/>
    </source>
</evidence>
<evidence type="ECO:0000256" key="5">
    <source>
        <dbReference type="ARBA" id="ARBA00023139"/>
    </source>
</evidence>
<reference evidence="9" key="1">
    <citation type="submission" date="2013-04" db="EMBL/GenBank/DDBJ databases">
        <title>Comparative Genomics of Relapsing Fever Spirochetes.</title>
        <authorList>
            <person name="Schwan T.G."/>
            <person name="Raffel S.J."/>
            <person name="Porcella S.F."/>
            <person name="Martens C.A."/>
            <person name="Bruno D.P."/>
            <person name="Ricklefs S.M."/>
            <person name="Barbian K.B."/>
        </authorList>
    </citation>
    <scope>NUCLEOTIDE SEQUENCE</scope>
    <source>
        <strain evidence="9">MTW</strain>
        <plasmid evidence="9">unnamed</plasmid>
    </source>
</reference>
<geneLocation type="plasmid" evidence="9">
    <name>unnamed</name>
</geneLocation>
<name>W5T5N0_BORHE</name>
<evidence type="ECO:0000256" key="7">
    <source>
        <dbReference type="ARBA" id="ARBA00023288"/>
    </source>
</evidence>
<accession>W5T5N0</accession>
<proteinExistence type="predicted"/>
<keyword evidence="6 8" id="KW-0998">Cell outer membrane</keyword>
<keyword evidence="4 8" id="KW-0472">Membrane</keyword>
<dbReference type="Pfam" id="PF00921">
    <property type="entry name" value="Lipoprotein_2"/>
    <property type="match status" value="1"/>
</dbReference>
<sequence length="67" mass="7269">MQDKVAKNGNYVKVKTVVDKFVADVLDKIAEGAKEAAKGATTDAAIENTVKDQAAVAARRYKRKCTR</sequence>
<keyword evidence="7 8" id="KW-0449">Lipoprotein</keyword>
<dbReference type="HOGENOM" id="CLU_2803940_0_0_12"/>
<dbReference type="GO" id="GO:0009279">
    <property type="term" value="C:cell outer membrane"/>
    <property type="evidence" value="ECO:0007669"/>
    <property type="project" value="UniProtKB-SubCell"/>
</dbReference>
<dbReference type="InterPro" id="IPR000680">
    <property type="entry name" value="Borrelia_lipo"/>
</dbReference>
<dbReference type="AlphaFoldDB" id="W5T5N0"/>
<dbReference type="EMBL" id="CP005685">
    <property type="protein sequence ID" value="AHH14434.1"/>
    <property type="molecule type" value="Genomic_DNA"/>
</dbReference>
<evidence type="ECO:0000256" key="2">
    <source>
        <dbReference type="ARBA" id="ARBA00004459"/>
    </source>
</evidence>
<keyword evidence="9" id="KW-0614">Plasmid</keyword>
<organism evidence="9">
    <name type="scientific">Borrelia hermsii MTW</name>
    <dbReference type="NCBI Taxonomy" id="1313291"/>
    <lineage>
        <taxon>Bacteria</taxon>
        <taxon>Pseudomonadati</taxon>
        <taxon>Spirochaetota</taxon>
        <taxon>Spirochaetia</taxon>
        <taxon>Spirochaetales</taxon>
        <taxon>Borreliaceae</taxon>
        <taxon>Borrelia</taxon>
    </lineage>
</organism>
<comment type="subcellular location">
    <subcellularLocation>
        <location evidence="2 8">Cell outer membrane</location>
        <topology evidence="2 8">Lipid-anchor</topology>
    </subcellularLocation>
</comment>
<evidence type="ECO:0000313" key="9">
    <source>
        <dbReference type="EMBL" id="AHH14434.1"/>
    </source>
</evidence>
<protein>
    <recommendedName>
        <fullName evidence="8">Variable large protein</fullName>
    </recommendedName>
</protein>
<evidence type="ECO:0000256" key="8">
    <source>
        <dbReference type="RuleBase" id="RU363105"/>
    </source>
</evidence>
<gene>
    <name evidence="9" type="ORF">BHW_0013400</name>
</gene>
<evidence type="ECO:0000256" key="6">
    <source>
        <dbReference type="ARBA" id="ARBA00023237"/>
    </source>
</evidence>
<dbReference type="SUPFAM" id="SSF74748">
    <property type="entry name" value="Variable surface antigen VlsE"/>
    <property type="match status" value="1"/>
</dbReference>